<evidence type="ECO:0000259" key="9">
    <source>
        <dbReference type="Pfam" id="PF00884"/>
    </source>
</evidence>
<proteinExistence type="inferred from homology"/>
<comment type="cofactor">
    <cofactor evidence="1">
        <name>Ca(2+)</name>
        <dbReference type="ChEBI" id="CHEBI:29108"/>
    </cofactor>
</comment>
<dbReference type="PROSITE" id="PS00523">
    <property type="entry name" value="SULFATASE_1"/>
    <property type="match status" value="1"/>
</dbReference>
<feature type="compositionally biased region" description="Basic residues" evidence="7">
    <location>
        <begin position="588"/>
        <end position="597"/>
    </location>
</feature>
<dbReference type="Proteomes" id="UP001642540">
    <property type="component" value="Unassembled WGS sequence"/>
</dbReference>
<keyword evidence="11" id="KW-1185">Reference proteome</keyword>
<evidence type="ECO:0000256" key="1">
    <source>
        <dbReference type="ARBA" id="ARBA00001913"/>
    </source>
</evidence>
<dbReference type="Gene3D" id="3.30.1120.10">
    <property type="match status" value="1"/>
</dbReference>
<dbReference type="InterPro" id="IPR047115">
    <property type="entry name" value="ARSB"/>
</dbReference>
<feature type="region of interest" description="Disordered" evidence="7">
    <location>
        <begin position="566"/>
        <end position="599"/>
    </location>
</feature>
<gene>
    <name evidence="10" type="ORF">ODALV1_LOCUS14820</name>
</gene>
<feature type="signal peptide" evidence="8">
    <location>
        <begin position="1"/>
        <end position="25"/>
    </location>
</feature>
<evidence type="ECO:0000313" key="10">
    <source>
        <dbReference type="EMBL" id="CAL8111197.1"/>
    </source>
</evidence>
<dbReference type="EMBL" id="CAXLJM020000046">
    <property type="protein sequence ID" value="CAL8111197.1"/>
    <property type="molecule type" value="Genomic_DNA"/>
</dbReference>
<evidence type="ECO:0000256" key="3">
    <source>
        <dbReference type="ARBA" id="ARBA00022723"/>
    </source>
</evidence>
<dbReference type="Gene3D" id="3.40.720.10">
    <property type="entry name" value="Alkaline Phosphatase, subunit A"/>
    <property type="match status" value="1"/>
</dbReference>
<dbReference type="PROSITE" id="PS00149">
    <property type="entry name" value="SULFATASE_2"/>
    <property type="match status" value="1"/>
</dbReference>
<name>A0ABP1QWX9_9HEXA</name>
<accession>A0ABP1QWX9</accession>
<dbReference type="InterPro" id="IPR017850">
    <property type="entry name" value="Alkaline_phosphatase_core_sf"/>
</dbReference>
<keyword evidence="5" id="KW-0106">Calcium</keyword>
<dbReference type="CDD" id="cd16029">
    <property type="entry name" value="4-S"/>
    <property type="match status" value="1"/>
</dbReference>
<dbReference type="InterPro" id="IPR000917">
    <property type="entry name" value="Sulfatase_N"/>
</dbReference>
<dbReference type="Pfam" id="PF00884">
    <property type="entry name" value="Sulfatase"/>
    <property type="match status" value="1"/>
</dbReference>
<protein>
    <recommendedName>
        <fullName evidence="9">Sulfatase N-terminal domain-containing protein</fullName>
    </recommendedName>
</protein>
<evidence type="ECO:0000256" key="5">
    <source>
        <dbReference type="ARBA" id="ARBA00022837"/>
    </source>
</evidence>
<evidence type="ECO:0000313" key="11">
    <source>
        <dbReference type="Proteomes" id="UP001642540"/>
    </source>
</evidence>
<evidence type="ECO:0000256" key="4">
    <source>
        <dbReference type="ARBA" id="ARBA00022801"/>
    </source>
</evidence>
<reference evidence="10 11" key="1">
    <citation type="submission" date="2024-08" db="EMBL/GenBank/DDBJ databases">
        <authorList>
            <person name="Cucini C."/>
            <person name="Frati F."/>
        </authorList>
    </citation>
    <scope>NUCLEOTIDE SEQUENCE [LARGE SCALE GENOMIC DNA]</scope>
</reference>
<keyword evidence="6" id="KW-0325">Glycoprotein</keyword>
<comment type="caution">
    <text evidence="10">The sequence shown here is derived from an EMBL/GenBank/DDBJ whole genome shotgun (WGS) entry which is preliminary data.</text>
</comment>
<dbReference type="PANTHER" id="PTHR10342:SF273">
    <property type="entry name" value="RE14504P"/>
    <property type="match status" value="1"/>
</dbReference>
<feature type="chain" id="PRO_5045116367" description="Sulfatase N-terminal domain-containing protein" evidence="8">
    <location>
        <begin position="26"/>
        <end position="621"/>
    </location>
</feature>
<organism evidence="10 11">
    <name type="scientific">Orchesella dallaii</name>
    <dbReference type="NCBI Taxonomy" id="48710"/>
    <lineage>
        <taxon>Eukaryota</taxon>
        <taxon>Metazoa</taxon>
        <taxon>Ecdysozoa</taxon>
        <taxon>Arthropoda</taxon>
        <taxon>Hexapoda</taxon>
        <taxon>Collembola</taxon>
        <taxon>Entomobryomorpha</taxon>
        <taxon>Entomobryoidea</taxon>
        <taxon>Orchesellidae</taxon>
        <taxon>Orchesellinae</taxon>
        <taxon>Orchesella</taxon>
    </lineage>
</organism>
<keyword evidence="8" id="KW-0732">Signal</keyword>
<keyword evidence="4" id="KW-0378">Hydrolase</keyword>
<dbReference type="SUPFAM" id="SSF53649">
    <property type="entry name" value="Alkaline phosphatase-like"/>
    <property type="match status" value="1"/>
</dbReference>
<feature type="domain" description="Sulfatase N-terminal" evidence="9">
    <location>
        <begin position="36"/>
        <end position="361"/>
    </location>
</feature>
<sequence length="621" mass="69006">MKCPSYMHTVIPVLKVISLLSVCISGDLGQKQKKPPNIIFMLCDDAGWNDFSFHGSSQIPTPNIDALALNGIVLNSYYVSPLCTPTRGAIVTGKHPIHLGLQHYVIMGASSGGLPLKERLLPQYLKDRGYSTHLVGKWHLGHSAKEFTPTYRGFDTHFGYWLGKQDYYSHISVDGKDSDGNGCWGYDFRNNSEIHRSVFGQYDTDLFTDEAIRLIYNQPTDKPMFLMINHIAPHSANSYDPLQAPRENVNKFKSTIKDENRRKYAGMVDKLDESVGLIIEALSRKKLLGNSIIVFASDNGGAPEGFDLNYSSNWPLRGVKNTLWEGGTRVAAAVWSPFIKSRVSRDIMHAQDWVPTLYEASGGDTRDLKGIDGVSLWKTFTEGHPSPRTSFLYNIDDIYNNSAVREGPWKLIQGNTSSTDLGGGVWDFWYGPSGRSDGLPPVNLLVPKIASSTAAKAMVYSGLRLNLTRMGEMQNAAEFLCDQSTTKQVPCNAYQTPCLFNVEEDPCELVNVADRYPTIVQRLSYLIGEQNRTAIPPLRRLAHPEAFPRNHGNVWSTWETAATAGQDDKHNDINDNALPPTLTTNNHHNQHAGHHGSKNQGNGVAVNYWVGILCVALINRL</sequence>
<evidence type="ECO:0000256" key="8">
    <source>
        <dbReference type="SAM" id="SignalP"/>
    </source>
</evidence>
<keyword evidence="3" id="KW-0479">Metal-binding</keyword>
<dbReference type="PANTHER" id="PTHR10342">
    <property type="entry name" value="ARYLSULFATASE"/>
    <property type="match status" value="1"/>
</dbReference>
<comment type="similarity">
    <text evidence="2">Belongs to the sulfatase family.</text>
</comment>
<evidence type="ECO:0000256" key="7">
    <source>
        <dbReference type="SAM" id="MobiDB-lite"/>
    </source>
</evidence>
<dbReference type="InterPro" id="IPR024607">
    <property type="entry name" value="Sulfatase_CS"/>
</dbReference>
<evidence type="ECO:0000256" key="2">
    <source>
        <dbReference type="ARBA" id="ARBA00008779"/>
    </source>
</evidence>
<evidence type="ECO:0000256" key="6">
    <source>
        <dbReference type="ARBA" id="ARBA00023180"/>
    </source>
</evidence>